<dbReference type="Proteomes" id="UP001217089">
    <property type="component" value="Unassembled WGS sequence"/>
</dbReference>
<accession>A0ABQ9E8H0</accession>
<comment type="similarity">
    <text evidence="1">Belongs to the CWF19 family.</text>
</comment>
<proteinExistence type="inferred from homology"/>
<evidence type="ECO:0000259" key="3">
    <source>
        <dbReference type="Pfam" id="PF04677"/>
    </source>
</evidence>
<evidence type="ECO:0008006" key="6">
    <source>
        <dbReference type="Google" id="ProtNLM"/>
    </source>
</evidence>
<dbReference type="CDD" id="cd07380">
    <property type="entry name" value="MPP_CWF19_N"/>
    <property type="match status" value="1"/>
</dbReference>
<evidence type="ECO:0000313" key="4">
    <source>
        <dbReference type="EMBL" id="KAJ8299800.1"/>
    </source>
</evidence>
<protein>
    <recommendedName>
        <fullName evidence="6">CWF19-like protein 1</fullName>
    </recommendedName>
</protein>
<dbReference type="PANTHER" id="PTHR12072:SF4">
    <property type="entry name" value="CWF19-LIKE PROTEIN 1"/>
    <property type="match status" value="1"/>
</dbReference>
<dbReference type="InterPro" id="IPR006767">
    <property type="entry name" value="Cwf19-like_C_dom-2"/>
</dbReference>
<dbReference type="Pfam" id="PF04677">
    <property type="entry name" value="CwfJ_C_1"/>
    <property type="match status" value="1"/>
</dbReference>
<keyword evidence="5" id="KW-1185">Reference proteome</keyword>
<dbReference type="InterPro" id="IPR006768">
    <property type="entry name" value="Cwf19-like_C_dom-1"/>
</dbReference>
<evidence type="ECO:0000256" key="1">
    <source>
        <dbReference type="ARBA" id="ARBA00006795"/>
    </source>
</evidence>
<evidence type="ECO:0000313" key="5">
    <source>
        <dbReference type="Proteomes" id="UP001217089"/>
    </source>
</evidence>
<dbReference type="InterPro" id="IPR040194">
    <property type="entry name" value="Cwf19-like"/>
</dbReference>
<organism evidence="4 5">
    <name type="scientific">Tegillarca granosa</name>
    <name type="common">Malaysian cockle</name>
    <name type="synonym">Anadara granosa</name>
    <dbReference type="NCBI Taxonomy" id="220873"/>
    <lineage>
        <taxon>Eukaryota</taxon>
        <taxon>Metazoa</taxon>
        <taxon>Spiralia</taxon>
        <taxon>Lophotrochozoa</taxon>
        <taxon>Mollusca</taxon>
        <taxon>Bivalvia</taxon>
        <taxon>Autobranchia</taxon>
        <taxon>Pteriomorphia</taxon>
        <taxon>Arcoida</taxon>
        <taxon>Arcoidea</taxon>
        <taxon>Arcidae</taxon>
        <taxon>Tegillarca</taxon>
    </lineage>
</organism>
<reference evidence="4 5" key="1">
    <citation type="submission" date="2022-12" db="EMBL/GenBank/DDBJ databases">
        <title>Chromosome-level genome of Tegillarca granosa.</title>
        <authorList>
            <person name="Kim J."/>
        </authorList>
    </citation>
    <scope>NUCLEOTIDE SEQUENCE [LARGE SCALE GENOMIC DNA]</scope>
    <source>
        <strain evidence="4">Teg-2019</strain>
        <tissue evidence="4">Adductor muscle</tissue>
    </source>
</reference>
<evidence type="ECO:0000259" key="2">
    <source>
        <dbReference type="Pfam" id="PF04676"/>
    </source>
</evidence>
<sequence>MGPNDSKTGRFTGSSGLQIAYLSGLESSNSDDTHFSQKELSALTMPALSTNDYQGVDILMTSQWPKGVEKYGLPVVSNLYEIVFSVDGFDTSSGSEAISQLAMILRPRYHFCGLQGVYYERQPYRNHKVLAEKERHVTRFIALAKYLYAFNIVPLSSMDKEELTKQPQGCTECPYKIDLSVIKDKEKTYLALAKGGLVDDHVLILPIGHYQSTSSLKKYHKSQGKAVVFFERNYKTQHLQIQIVPPGAPYFYAELPTGDKLLHRISKHFPLQFGRDILCSPPLLNMPERVDWKVCKLTKEDETDSAKLFKLKFKEYDFNFT</sequence>
<name>A0ABQ9E8H0_TEGGR</name>
<feature type="domain" description="Cwf19-like protein C-terminal" evidence="2">
    <location>
        <begin position="242"/>
        <end position="318"/>
    </location>
</feature>
<dbReference type="Pfam" id="PF04676">
    <property type="entry name" value="CwfJ_C_2"/>
    <property type="match status" value="1"/>
</dbReference>
<comment type="caution">
    <text evidence="4">The sequence shown here is derived from an EMBL/GenBank/DDBJ whole genome shotgun (WGS) entry which is preliminary data.</text>
</comment>
<dbReference type="PANTHER" id="PTHR12072">
    <property type="entry name" value="CWF19, CELL CYCLE CONTROL PROTEIN"/>
    <property type="match status" value="1"/>
</dbReference>
<feature type="domain" description="Cwf19-like C-terminal" evidence="3">
    <location>
        <begin position="161"/>
        <end position="217"/>
    </location>
</feature>
<gene>
    <name evidence="4" type="ORF">KUTeg_023860</name>
</gene>
<dbReference type="EMBL" id="JARBDR010000921">
    <property type="protein sequence ID" value="KAJ8299800.1"/>
    <property type="molecule type" value="Genomic_DNA"/>
</dbReference>